<sequence length="60" mass="7058">MEVEKEIRHLSVNRNRKEDIVNVQLKLVMATIGQSHPEDEEDPDDHHDTQEIQNNEPEVK</sequence>
<dbReference type="AlphaFoldDB" id="A0A9W9NBC4"/>
<keyword evidence="3" id="KW-1185">Reference proteome</keyword>
<name>A0A9W9NBC4_PENCI</name>
<organism evidence="2 3">
    <name type="scientific">Penicillium citrinum</name>
    <dbReference type="NCBI Taxonomy" id="5077"/>
    <lineage>
        <taxon>Eukaryota</taxon>
        <taxon>Fungi</taxon>
        <taxon>Dikarya</taxon>
        <taxon>Ascomycota</taxon>
        <taxon>Pezizomycotina</taxon>
        <taxon>Eurotiomycetes</taxon>
        <taxon>Eurotiomycetidae</taxon>
        <taxon>Eurotiales</taxon>
        <taxon>Aspergillaceae</taxon>
        <taxon>Penicillium</taxon>
    </lineage>
</organism>
<reference evidence="2" key="2">
    <citation type="journal article" date="2023" name="IMA Fungus">
        <title>Comparative genomic study of the Penicillium genus elucidates a diverse pangenome and 15 lateral gene transfer events.</title>
        <authorList>
            <person name="Petersen C."/>
            <person name="Sorensen T."/>
            <person name="Nielsen M.R."/>
            <person name="Sondergaard T.E."/>
            <person name="Sorensen J.L."/>
            <person name="Fitzpatrick D.A."/>
            <person name="Frisvad J.C."/>
            <person name="Nielsen K.L."/>
        </authorList>
    </citation>
    <scope>NUCLEOTIDE SEQUENCE</scope>
    <source>
        <strain evidence="2">IBT 23319</strain>
    </source>
</reference>
<dbReference type="EMBL" id="JAPQKT010000011">
    <property type="protein sequence ID" value="KAJ5216717.1"/>
    <property type="molecule type" value="Genomic_DNA"/>
</dbReference>
<evidence type="ECO:0000313" key="3">
    <source>
        <dbReference type="Proteomes" id="UP001147733"/>
    </source>
</evidence>
<comment type="caution">
    <text evidence="2">The sequence shown here is derived from an EMBL/GenBank/DDBJ whole genome shotgun (WGS) entry which is preliminary data.</text>
</comment>
<dbReference type="RefSeq" id="XP_056494996.1">
    <property type="nucleotide sequence ID" value="XM_056650487.1"/>
</dbReference>
<dbReference type="Proteomes" id="UP001147733">
    <property type="component" value="Unassembled WGS sequence"/>
</dbReference>
<feature type="region of interest" description="Disordered" evidence="1">
    <location>
        <begin position="31"/>
        <end position="60"/>
    </location>
</feature>
<feature type="compositionally biased region" description="Polar residues" evidence="1">
    <location>
        <begin position="51"/>
        <end position="60"/>
    </location>
</feature>
<protein>
    <submittedName>
        <fullName evidence="2">Uncharacterized protein</fullName>
    </submittedName>
</protein>
<evidence type="ECO:0000256" key="1">
    <source>
        <dbReference type="SAM" id="MobiDB-lite"/>
    </source>
</evidence>
<dbReference type="GeneID" id="81389654"/>
<evidence type="ECO:0000313" key="2">
    <source>
        <dbReference type="EMBL" id="KAJ5216717.1"/>
    </source>
</evidence>
<proteinExistence type="predicted"/>
<accession>A0A9W9NBC4</accession>
<reference evidence="2" key="1">
    <citation type="submission" date="2022-11" db="EMBL/GenBank/DDBJ databases">
        <authorList>
            <person name="Petersen C."/>
        </authorList>
    </citation>
    <scope>NUCLEOTIDE SEQUENCE</scope>
    <source>
        <strain evidence="2">IBT 23319</strain>
    </source>
</reference>
<gene>
    <name evidence="2" type="ORF">N7469_011582</name>
</gene>